<keyword evidence="3" id="KW-1185">Reference proteome</keyword>
<name>A0A061DCW6_BABBI</name>
<evidence type="ECO:0000313" key="3">
    <source>
        <dbReference type="Proteomes" id="UP000033188"/>
    </source>
</evidence>
<sequence>MQTIPHLVEGPDAEVAHDADDEDDEYDEDDDESDGGSGSGATGRIGGKMFTGLKTLRAGGMRNTGRWGCPFLFTTVTFTSGDGIVFEVYANGSIANMICNGFL</sequence>
<dbReference type="GeneID" id="24565480"/>
<reference evidence="3" key="1">
    <citation type="journal article" date="2014" name="Nucleic Acids Res.">
        <title>The evolutionary dynamics of variant antigen genes in Babesia reveal a history of genomic innovation underlying host-parasite interaction.</title>
        <authorList>
            <person name="Jackson A.P."/>
            <person name="Otto T.D."/>
            <person name="Darby A."/>
            <person name="Ramaprasad A."/>
            <person name="Xia D."/>
            <person name="Echaide I.E."/>
            <person name="Farber M."/>
            <person name="Gahlot S."/>
            <person name="Gamble J."/>
            <person name="Gupta D."/>
            <person name="Gupta Y."/>
            <person name="Jackson L."/>
            <person name="Malandrin L."/>
            <person name="Malas T.B."/>
            <person name="Moussa E."/>
            <person name="Nair M."/>
            <person name="Reid A.J."/>
            <person name="Sanders M."/>
            <person name="Sharma J."/>
            <person name="Tracey A."/>
            <person name="Quail M.A."/>
            <person name="Weir W."/>
            <person name="Wastling J.M."/>
            <person name="Hall N."/>
            <person name="Willadsen P."/>
            <person name="Lingelbach K."/>
            <person name="Shiels B."/>
            <person name="Tait A."/>
            <person name="Berriman M."/>
            <person name="Allred D.R."/>
            <person name="Pain A."/>
        </authorList>
    </citation>
    <scope>NUCLEOTIDE SEQUENCE [LARGE SCALE GENOMIC DNA]</scope>
    <source>
        <strain evidence="3">Bond</strain>
    </source>
</reference>
<dbReference type="EMBL" id="LK391709">
    <property type="protein sequence ID" value="CDR96939.1"/>
    <property type="molecule type" value="Genomic_DNA"/>
</dbReference>
<gene>
    <name evidence="2" type="ORF">BBBOND_0308430</name>
</gene>
<protein>
    <submittedName>
        <fullName evidence="2">Uncharacterized protein</fullName>
    </submittedName>
</protein>
<dbReference type="VEuPathDB" id="PiroplasmaDB:BBBOND_0308430"/>
<feature type="region of interest" description="Disordered" evidence="1">
    <location>
        <begin position="1"/>
        <end position="47"/>
    </location>
</feature>
<evidence type="ECO:0000256" key="1">
    <source>
        <dbReference type="SAM" id="MobiDB-lite"/>
    </source>
</evidence>
<dbReference type="Proteomes" id="UP000033188">
    <property type="component" value="Chromosome 3"/>
</dbReference>
<feature type="compositionally biased region" description="Gly residues" evidence="1">
    <location>
        <begin position="35"/>
        <end position="46"/>
    </location>
</feature>
<dbReference type="KEGG" id="bbig:BBBOND_0308430"/>
<dbReference type="RefSeq" id="XP_012769125.1">
    <property type="nucleotide sequence ID" value="XM_012913671.1"/>
</dbReference>
<evidence type="ECO:0000313" key="2">
    <source>
        <dbReference type="EMBL" id="CDR96939.1"/>
    </source>
</evidence>
<proteinExistence type="predicted"/>
<feature type="compositionally biased region" description="Acidic residues" evidence="1">
    <location>
        <begin position="19"/>
        <end position="34"/>
    </location>
</feature>
<accession>A0A061DCW6</accession>
<dbReference type="AlphaFoldDB" id="A0A061DCW6"/>
<organism evidence="2 3">
    <name type="scientific">Babesia bigemina</name>
    <dbReference type="NCBI Taxonomy" id="5866"/>
    <lineage>
        <taxon>Eukaryota</taxon>
        <taxon>Sar</taxon>
        <taxon>Alveolata</taxon>
        <taxon>Apicomplexa</taxon>
        <taxon>Aconoidasida</taxon>
        <taxon>Piroplasmida</taxon>
        <taxon>Babesiidae</taxon>
        <taxon>Babesia</taxon>
    </lineage>
</organism>